<dbReference type="Proteomes" id="UP000220133">
    <property type="component" value="Chromosome"/>
</dbReference>
<dbReference type="InterPro" id="IPR002059">
    <property type="entry name" value="CSP_DNA-bd"/>
</dbReference>
<dbReference type="CDD" id="cd04458">
    <property type="entry name" value="CSP_CDS"/>
    <property type="match status" value="1"/>
</dbReference>
<name>A0A291QXA1_9BACT</name>
<protein>
    <submittedName>
        <fullName evidence="3">Cold-shock protein</fullName>
    </submittedName>
</protein>
<dbReference type="GO" id="GO:0005829">
    <property type="term" value="C:cytosol"/>
    <property type="evidence" value="ECO:0007669"/>
    <property type="project" value="UniProtKB-ARBA"/>
</dbReference>
<feature type="region of interest" description="Disordered" evidence="1">
    <location>
        <begin position="1"/>
        <end position="38"/>
    </location>
</feature>
<sequence length="144" mass="16219">MGESFSKKEKSKKKAKQKQDKIAKMKERKANNQKGKSLEDMMAYIDENGNITSTPPATTEKRDFPLEEIQLGATPIVQEDPIREGTVTFYNTSKAYGFIKDKKSGEDVFVHGNDLSSPIKEKDKVSFERQATPRGYKAINVTVI</sequence>
<proteinExistence type="predicted"/>
<organism evidence="3 4">
    <name type="scientific">Chitinophaga caeni</name>
    <dbReference type="NCBI Taxonomy" id="2029983"/>
    <lineage>
        <taxon>Bacteria</taxon>
        <taxon>Pseudomonadati</taxon>
        <taxon>Bacteroidota</taxon>
        <taxon>Chitinophagia</taxon>
        <taxon>Chitinophagales</taxon>
        <taxon>Chitinophagaceae</taxon>
        <taxon>Chitinophaga</taxon>
    </lineage>
</organism>
<dbReference type="KEGG" id="cbae:COR50_15990"/>
<dbReference type="OrthoDB" id="1493235at2"/>
<dbReference type="SMART" id="SM00357">
    <property type="entry name" value="CSP"/>
    <property type="match status" value="1"/>
</dbReference>
<dbReference type="PROSITE" id="PS51857">
    <property type="entry name" value="CSD_2"/>
    <property type="match status" value="1"/>
</dbReference>
<gene>
    <name evidence="3" type="ORF">COR50_15990</name>
</gene>
<dbReference type="InterPro" id="IPR011129">
    <property type="entry name" value="CSD"/>
</dbReference>
<accession>A0A291QXA1</accession>
<feature type="compositionally biased region" description="Basic and acidic residues" evidence="1">
    <location>
        <begin position="17"/>
        <end position="30"/>
    </location>
</feature>
<evidence type="ECO:0000313" key="3">
    <source>
        <dbReference type="EMBL" id="ATL48541.1"/>
    </source>
</evidence>
<reference evidence="3 4" key="1">
    <citation type="submission" date="2017-10" db="EMBL/GenBank/DDBJ databases">
        <title>Paenichitinophaga pekingensis gen. nov., sp. nov., isolated from activated sludge.</title>
        <authorList>
            <person name="Jin D."/>
            <person name="Kong X."/>
            <person name="Deng Y."/>
            <person name="Bai Z."/>
        </authorList>
    </citation>
    <scope>NUCLEOTIDE SEQUENCE [LARGE SCALE GENOMIC DNA]</scope>
    <source>
        <strain evidence="3 4">13</strain>
    </source>
</reference>
<dbReference type="EMBL" id="CP023777">
    <property type="protein sequence ID" value="ATL48541.1"/>
    <property type="molecule type" value="Genomic_DNA"/>
</dbReference>
<dbReference type="RefSeq" id="WP_098194914.1">
    <property type="nucleotide sequence ID" value="NZ_CP023777.1"/>
</dbReference>
<evidence type="ECO:0000259" key="2">
    <source>
        <dbReference type="PROSITE" id="PS51857"/>
    </source>
</evidence>
<feature type="domain" description="CSD" evidence="2">
    <location>
        <begin position="82"/>
        <end position="143"/>
    </location>
</feature>
<dbReference type="Gene3D" id="2.40.50.140">
    <property type="entry name" value="Nucleic acid-binding proteins"/>
    <property type="match status" value="1"/>
</dbReference>
<keyword evidence="4" id="KW-1185">Reference proteome</keyword>
<dbReference type="SUPFAM" id="SSF50249">
    <property type="entry name" value="Nucleic acid-binding proteins"/>
    <property type="match status" value="1"/>
</dbReference>
<dbReference type="AlphaFoldDB" id="A0A291QXA1"/>
<dbReference type="GO" id="GO:0003676">
    <property type="term" value="F:nucleic acid binding"/>
    <property type="evidence" value="ECO:0007669"/>
    <property type="project" value="InterPro"/>
</dbReference>
<evidence type="ECO:0000256" key="1">
    <source>
        <dbReference type="SAM" id="MobiDB-lite"/>
    </source>
</evidence>
<evidence type="ECO:0000313" key="4">
    <source>
        <dbReference type="Proteomes" id="UP000220133"/>
    </source>
</evidence>
<dbReference type="Pfam" id="PF00313">
    <property type="entry name" value="CSD"/>
    <property type="match status" value="1"/>
</dbReference>
<dbReference type="InterPro" id="IPR012340">
    <property type="entry name" value="NA-bd_OB-fold"/>
</dbReference>